<dbReference type="PANTHER" id="PTHR23319:SF4">
    <property type="entry name" value="GRAM DOMAIN CONTAINING 1B, ISOFORM E"/>
    <property type="match status" value="1"/>
</dbReference>
<dbReference type="GO" id="GO:0032541">
    <property type="term" value="C:cortical endoplasmic reticulum"/>
    <property type="evidence" value="ECO:0007669"/>
    <property type="project" value="TreeGrafter"/>
</dbReference>
<feature type="region of interest" description="Disordered" evidence="6">
    <location>
        <begin position="861"/>
        <end position="914"/>
    </location>
</feature>
<reference evidence="9" key="2">
    <citation type="submission" date="2021-01" db="EMBL/GenBank/DDBJ databases">
        <authorList>
            <person name="Schikora-Tamarit M.A."/>
        </authorList>
    </citation>
    <scope>NUCLEOTIDE SEQUENCE</scope>
    <source>
        <strain evidence="9">CBS2887</strain>
    </source>
</reference>
<feature type="compositionally biased region" description="Polar residues" evidence="6">
    <location>
        <begin position="384"/>
        <end position="393"/>
    </location>
</feature>
<feature type="domain" description="VASt" evidence="8">
    <location>
        <begin position="675"/>
        <end position="854"/>
    </location>
</feature>
<dbReference type="PROSITE" id="PS51778">
    <property type="entry name" value="VAST"/>
    <property type="match status" value="1"/>
</dbReference>
<proteinExistence type="inferred from homology"/>
<dbReference type="OrthoDB" id="2162691at2759"/>
<dbReference type="Gene3D" id="2.30.29.30">
    <property type="entry name" value="Pleckstrin-homology domain (PH domain)/Phosphotyrosine-binding domain (PTB)"/>
    <property type="match status" value="1"/>
</dbReference>
<evidence type="ECO:0000256" key="3">
    <source>
        <dbReference type="ARBA" id="ARBA00022692"/>
    </source>
</evidence>
<feature type="compositionally biased region" description="Polar residues" evidence="6">
    <location>
        <begin position="1"/>
        <end position="17"/>
    </location>
</feature>
<dbReference type="InterPro" id="IPR004182">
    <property type="entry name" value="GRAM"/>
</dbReference>
<comment type="subcellular location">
    <subcellularLocation>
        <location evidence="1">Membrane</location>
        <topology evidence="1">Single-pass membrane protein</topology>
    </subcellularLocation>
</comment>
<name>A0A9P8Q252_WICPI</name>
<feature type="compositionally biased region" description="Basic residues" evidence="6">
    <location>
        <begin position="869"/>
        <end position="884"/>
    </location>
</feature>
<evidence type="ECO:0000313" key="10">
    <source>
        <dbReference type="Proteomes" id="UP000774326"/>
    </source>
</evidence>
<dbReference type="Pfam" id="PF02893">
    <property type="entry name" value="GRAM"/>
    <property type="match status" value="1"/>
</dbReference>
<dbReference type="SMART" id="SM00568">
    <property type="entry name" value="GRAM"/>
    <property type="match status" value="1"/>
</dbReference>
<feature type="transmembrane region" description="Helical" evidence="7">
    <location>
        <begin position="931"/>
        <end position="951"/>
    </location>
</feature>
<comment type="similarity">
    <text evidence="2">Belongs to the YSP2 family.</text>
</comment>
<dbReference type="Pfam" id="PF16016">
    <property type="entry name" value="VASt"/>
    <property type="match status" value="1"/>
</dbReference>
<dbReference type="InterPro" id="IPR051482">
    <property type="entry name" value="Cholesterol_transport"/>
</dbReference>
<dbReference type="GO" id="GO:0140268">
    <property type="term" value="C:endoplasmic reticulum-plasma membrane contact site"/>
    <property type="evidence" value="ECO:0007669"/>
    <property type="project" value="TreeGrafter"/>
</dbReference>
<feature type="compositionally biased region" description="Polar residues" evidence="6">
    <location>
        <begin position="170"/>
        <end position="179"/>
    </location>
</feature>
<dbReference type="Proteomes" id="UP000774326">
    <property type="component" value="Unassembled WGS sequence"/>
</dbReference>
<keyword evidence="10" id="KW-1185">Reference proteome</keyword>
<feature type="compositionally biased region" description="Polar residues" evidence="6">
    <location>
        <begin position="56"/>
        <end position="95"/>
    </location>
</feature>
<dbReference type="GO" id="GO:0005739">
    <property type="term" value="C:mitochondrion"/>
    <property type="evidence" value="ECO:0007669"/>
    <property type="project" value="TreeGrafter"/>
</dbReference>
<keyword evidence="5 7" id="KW-0472">Membrane</keyword>
<dbReference type="GO" id="GO:0032934">
    <property type="term" value="F:sterol binding"/>
    <property type="evidence" value="ECO:0007669"/>
    <property type="project" value="TreeGrafter"/>
</dbReference>
<evidence type="ECO:0000259" key="8">
    <source>
        <dbReference type="PROSITE" id="PS51778"/>
    </source>
</evidence>
<evidence type="ECO:0000256" key="2">
    <source>
        <dbReference type="ARBA" id="ARBA00006582"/>
    </source>
</evidence>
<keyword evidence="3 7" id="KW-0812">Transmembrane</keyword>
<feature type="region of interest" description="Disordered" evidence="6">
    <location>
        <begin position="361"/>
        <end position="393"/>
    </location>
</feature>
<feature type="compositionally biased region" description="Polar residues" evidence="6">
    <location>
        <begin position="37"/>
        <end position="46"/>
    </location>
</feature>
<comment type="caution">
    <text evidence="9">The sequence shown here is derived from an EMBL/GenBank/DDBJ whole genome shotgun (WGS) entry which is preliminary data.</text>
</comment>
<feature type="compositionally biased region" description="Low complexity" evidence="6">
    <location>
        <begin position="25"/>
        <end position="36"/>
    </location>
</feature>
<dbReference type="EMBL" id="JAEUBG010003416">
    <property type="protein sequence ID" value="KAH3682757.1"/>
    <property type="molecule type" value="Genomic_DNA"/>
</dbReference>
<evidence type="ECO:0000256" key="4">
    <source>
        <dbReference type="ARBA" id="ARBA00022989"/>
    </source>
</evidence>
<feature type="compositionally biased region" description="Basic and acidic residues" evidence="6">
    <location>
        <begin position="243"/>
        <end position="255"/>
    </location>
</feature>
<feature type="compositionally biased region" description="Low complexity" evidence="6">
    <location>
        <begin position="372"/>
        <end position="381"/>
    </location>
</feature>
<keyword evidence="4 7" id="KW-1133">Transmembrane helix</keyword>
<feature type="compositionally biased region" description="Low complexity" evidence="6">
    <location>
        <begin position="228"/>
        <end position="242"/>
    </location>
</feature>
<dbReference type="GO" id="GO:0005886">
    <property type="term" value="C:plasma membrane"/>
    <property type="evidence" value="ECO:0007669"/>
    <property type="project" value="TreeGrafter"/>
</dbReference>
<evidence type="ECO:0000313" key="9">
    <source>
        <dbReference type="EMBL" id="KAH3682757.1"/>
    </source>
</evidence>
<dbReference type="GO" id="GO:0120015">
    <property type="term" value="F:sterol transfer activity"/>
    <property type="evidence" value="ECO:0007669"/>
    <property type="project" value="TreeGrafter"/>
</dbReference>
<protein>
    <recommendedName>
        <fullName evidence="8">VASt domain-containing protein</fullName>
    </recommendedName>
</protein>
<feature type="region of interest" description="Disordered" evidence="6">
    <location>
        <begin position="595"/>
        <end position="640"/>
    </location>
</feature>
<feature type="region of interest" description="Disordered" evidence="6">
    <location>
        <begin position="1"/>
        <end position="259"/>
    </location>
</feature>
<organism evidence="9 10">
    <name type="scientific">Wickerhamomyces pijperi</name>
    <name type="common">Yeast</name>
    <name type="synonym">Pichia pijperi</name>
    <dbReference type="NCBI Taxonomy" id="599730"/>
    <lineage>
        <taxon>Eukaryota</taxon>
        <taxon>Fungi</taxon>
        <taxon>Dikarya</taxon>
        <taxon>Ascomycota</taxon>
        <taxon>Saccharomycotina</taxon>
        <taxon>Saccharomycetes</taxon>
        <taxon>Phaffomycetales</taxon>
        <taxon>Wickerhamomycetaceae</taxon>
        <taxon>Wickerhamomyces</taxon>
    </lineage>
</organism>
<evidence type="ECO:0000256" key="5">
    <source>
        <dbReference type="ARBA" id="ARBA00023136"/>
    </source>
</evidence>
<feature type="compositionally biased region" description="Low complexity" evidence="6">
    <location>
        <begin position="194"/>
        <end position="215"/>
    </location>
</feature>
<evidence type="ECO:0000256" key="1">
    <source>
        <dbReference type="ARBA" id="ARBA00004167"/>
    </source>
</evidence>
<dbReference type="GO" id="GO:0032366">
    <property type="term" value="P:intracellular sterol transport"/>
    <property type="evidence" value="ECO:0007669"/>
    <property type="project" value="TreeGrafter"/>
</dbReference>
<feature type="compositionally biased region" description="Polar residues" evidence="6">
    <location>
        <begin position="217"/>
        <end position="227"/>
    </location>
</feature>
<feature type="compositionally biased region" description="Acidic residues" evidence="6">
    <location>
        <begin position="612"/>
        <end position="624"/>
    </location>
</feature>
<dbReference type="AlphaFoldDB" id="A0A9P8Q252"/>
<accession>A0A9P8Q252</accession>
<dbReference type="GO" id="GO:0005789">
    <property type="term" value="C:endoplasmic reticulum membrane"/>
    <property type="evidence" value="ECO:0007669"/>
    <property type="project" value="TreeGrafter"/>
</dbReference>
<evidence type="ECO:0000256" key="7">
    <source>
        <dbReference type="SAM" id="Phobius"/>
    </source>
</evidence>
<feature type="compositionally biased region" description="Low complexity" evidence="6">
    <location>
        <begin position="96"/>
        <end position="128"/>
    </location>
</feature>
<gene>
    <name evidence="9" type="ORF">WICPIJ_006271</name>
</gene>
<dbReference type="InterPro" id="IPR011993">
    <property type="entry name" value="PH-like_dom_sf"/>
</dbReference>
<sequence length="1036" mass="113171">MTASSERSKSSNTTKLNDTNDDLESNGTGNDSTSSSMGLSTPQRPNLDSPIEVIRRSSNAISFPRRNSSPLPQNRGRNITLPRNQERQSSGMRNLSASSSVSVNGSAPSTSSSSSSSSSVDSKSEAVAQAEVTATLEANLRTVTPPPQPLSTVSDVIREPPKPLTMEIKPSQSSANTLTQPIPIKPQPQHHTSLKASTSTAGLTLSLSPSRSKSSIADPQTTSLDVISTSASSKEAANASSSTDKDSINSKDSTDGQHSLAESSLLGLSVQDHAGTNEHLAEQLSPQLSGSTTGFFSNVFNNRFQSTPLKKATLSESFIPTHSTANDSTVSLPSIATSDLSTKAEVDSIEAQIEVTSPNMLSYRPTRRGSKVRSVSSSGGSPTAMFNSPLKQVNDNKATNVQTGSSSSTSSSSYSAAALDTNLYSKEKLPGTNIHYAAKERHDQFLTQFPAASKEERLLDDFVCGLTRPEMPLLPIQGRLYVTCKGIHFYSSILGWSTSISVGFKEIDKFEKSFSVGVFNNGIKVVKNSGTNDMGLVGFLKRDTVLFLLEEAYKWWEANFPEEKEKANSSEITGASDKGSSETVDKVENDYNTALMSIDGDTPRRSASLSDSESDDYSEIDTDDDLGKHDTPSKKATSHTVHRFKQNIKYKAPDSTVYIHQPTSGPSISPPMHPNELELAQMTLPIPPSLLFQLLFDNSNTDLTLDFLKSQDSSEFSPFSSYVNQEDIDTDDESNLIKQRTYSYQKALNFPVGPKSTTCEVKDRILQENPEDYYEVVNITKTPSVPSGGSFDVRTRYIMTWGDHNDTVLRISFWVQWTGSSWMKAVIEKSCKSGQEEATKALSRLIADYVEEYVESGTETVTGSVEKSSKKKKNKENKETKKKKKEEGHVKSISKTGSSVDLKKQNQTDTSVRSNAATTTTISVGGFFNKVLSEISATNIIIFAFLLIIIIQQTLMISQLSQTNSILIQAQTQELSNQQTNTNQEIPQMRGNIDEDHLILKYLNEKNTNGNLDRLQMSKLIKKEIESVIESWVQQG</sequence>
<reference evidence="9" key="1">
    <citation type="journal article" date="2021" name="Open Biol.">
        <title>Shared evolutionary footprints suggest mitochondrial oxidative damage underlies multiple complex I losses in fungi.</title>
        <authorList>
            <person name="Schikora-Tamarit M.A."/>
            <person name="Marcet-Houben M."/>
            <person name="Nosek J."/>
            <person name="Gabaldon T."/>
        </authorList>
    </citation>
    <scope>NUCLEOTIDE SEQUENCE</scope>
    <source>
        <strain evidence="9">CBS2887</strain>
    </source>
</reference>
<dbReference type="PANTHER" id="PTHR23319">
    <property type="entry name" value="GRAM DOMAIN CONTAINING 1B, ISOFORM E"/>
    <property type="match status" value="1"/>
</dbReference>
<dbReference type="InterPro" id="IPR031968">
    <property type="entry name" value="VASt"/>
</dbReference>
<evidence type="ECO:0000256" key="6">
    <source>
        <dbReference type="SAM" id="MobiDB-lite"/>
    </source>
</evidence>